<dbReference type="RefSeq" id="WP_108785388.1">
    <property type="nucleotide sequence ID" value="NZ_ONZG01000001.1"/>
</dbReference>
<organism evidence="1 2">
    <name type="scientific">Falsiruegeria mediterranea M17</name>
    <dbReference type="NCBI Taxonomy" id="1200281"/>
    <lineage>
        <taxon>Bacteria</taxon>
        <taxon>Pseudomonadati</taxon>
        <taxon>Pseudomonadota</taxon>
        <taxon>Alphaproteobacteria</taxon>
        <taxon>Rhodobacterales</taxon>
        <taxon>Roseobacteraceae</taxon>
        <taxon>Falsiruegeria</taxon>
    </lineage>
</organism>
<dbReference type="Pfam" id="PF08856">
    <property type="entry name" value="DUF1826"/>
    <property type="match status" value="1"/>
</dbReference>
<evidence type="ECO:0000313" key="1">
    <source>
        <dbReference type="EMBL" id="SPJ27113.1"/>
    </source>
</evidence>
<accession>A0A2R8C454</accession>
<name>A0A2R8C454_9RHOB</name>
<dbReference type="InterPro" id="IPR014955">
    <property type="entry name" value="DUF1826"/>
</dbReference>
<proteinExistence type="predicted"/>
<keyword evidence="2" id="KW-1185">Reference proteome</keyword>
<sequence length="217" mass="24071">MNVIREIGTDIASRVGITETPEGLVELRKPKIGGVIWQRNPTSQFQSWINTLDPKQLPKTRVVLRPHAARDAMHKVCEVSGTPDCSERNVLVDDVAAMADVFANLMGANWLRLRLDAVTTNACRRFHIDAVTARLVCTYRGTGTQYGILGDADEPDHIFTAPTGAPILLRGTLWPDQSKSRLVHRSPPIEGTGEARLLLVLDPVDEPENEPDHQYLH</sequence>
<gene>
    <name evidence="1" type="ORF">TRM7615_00594</name>
</gene>
<protein>
    <recommendedName>
        <fullName evidence="3">DUF1826 domain-containing protein</fullName>
    </recommendedName>
</protein>
<dbReference type="Proteomes" id="UP000244898">
    <property type="component" value="Unassembled WGS sequence"/>
</dbReference>
<evidence type="ECO:0008006" key="3">
    <source>
        <dbReference type="Google" id="ProtNLM"/>
    </source>
</evidence>
<dbReference type="EMBL" id="ONZG01000001">
    <property type="protein sequence ID" value="SPJ27113.1"/>
    <property type="molecule type" value="Genomic_DNA"/>
</dbReference>
<reference evidence="2" key="1">
    <citation type="submission" date="2018-03" db="EMBL/GenBank/DDBJ databases">
        <authorList>
            <person name="Rodrigo-Torres L."/>
            <person name="Arahal R. D."/>
            <person name="Lucena T."/>
        </authorList>
    </citation>
    <scope>NUCLEOTIDE SEQUENCE [LARGE SCALE GENOMIC DNA]</scope>
    <source>
        <strain evidence="2">CECT 7615</strain>
    </source>
</reference>
<evidence type="ECO:0000313" key="2">
    <source>
        <dbReference type="Proteomes" id="UP000244898"/>
    </source>
</evidence>
<dbReference type="OrthoDB" id="5342505at2"/>
<dbReference type="AlphaFoldDB" id="A0A2R8C454"/>